<dbReference type="Gene3D" id="1.20.1530.20">
    <property type="match status" value="1"/>
</dbReference>
<sequence>MLICPLLAAFAVRRFAPRLHAWFTSFRDLAFYLWAIALSLAIAVTVRSIVHTDHAATELVGIAFISLFCCILQFGVGKRLGRRYGLPVSTTQSLGQKNTVFAIWLGYTFFNPVTSMAGGFYSIWHNLYNTWQMRAYNCKAGKGGA</sequence>
<feature type="transmembrane region" description="Helical" evidence="1">
    <location>
        <begin position="62"/>
        <end position="81"/>
    </location>
</feature>
<evidence type="ECO:0000256" key="1">
    <source>
        <dbReference type="SAM" id="Phobius"/>
    </source>
</evidence>
<keyword evidence="1" id="KW-1133">Transmembrane helix</keyword>
<evidence type="ECO:0000313" key="2">
    <source>
        <dbReference type="EMBL" id="EJX08242.1"/>
    </source>
</evidence>
<name>J9GKC5_9ZZZZ</name>
<dbReference type="EMBL" id="AMCI01000666">
    <property type="protein sequence ID" value="EJX08242.1"/>
    <property type="molecule type" value="Genomic_DNA"/>
</dbReference>
<organism evidence="2">
    <name type="scientific">gut metagenome</name>
    <dbReference type="NCBI Taxonomy" id="749906"/>
    <lineage>
        <taxon>unclassified sequences</taxon>
        <taxon>metagenomes</taxon>
        <taxon>organismal metagenomes</taxon>
    </lineage>
</organism>
<keyword evidence="1" id="KW-0472">Membrane</keyword>
<comment type="caution">
    <text evidence="2">The sequence shown here is derived from an EMBL/GenBank/DDBJ whole genome shotgun (WGS) entry which is preliminary data.</text>
</comment>
<protein>
    <submittedName>
        <fullName evidence="2">Sodium-dependent transporter</fullName>
    </submittedName>
</protein>
<feature type="transmembrane region" description="Helical" evidence="1">
    <location>
        <begin position="101"/>
        <end position="124"/>
    </location>
</feature>
<proteinExistence type="predicted"/>
<gene>
    <name evidence="2" type="ORF">EVA_03647</name>
</gene>
<reference evidence="2" key="1">
    <citation type="journal article" date="2012" name="PLoS ONE">
        <title>Gene sets for utilization of primary and secondary nutrition supplies in the distal gut of endangered iberian lynx.</title>
        <authorList>
            <person name="Alcaide M."/>
            <person name="Messina E."/>
            <person name="Richter M."/>
            <person name="Bargiela R."/>
            <person name="Peplies J."/>
            <person name="Huws S.A."/>
            <person name="Newbold C.J."/>
            <person name="Golyshin P.N."/>
            <person name="Simon M.A."/>
            <person name="Lopez G."/>
            <person name="Yakimov M.M."/>
            <person name="Ferrer M."/>
        </authorList>
    </citation>
    <scope>NUCLEOTIDE SEQUENCE</scope>
</reference>
<accession>J9GKC5</accession>
<keyword evidence="1" id="KW-0812">Transmembrane</keyword>
<dbReference type="AlphaFoldDB" id="J9GKC5"/>
<dbReference type="InterPro" id="IPR038770">
    <property type="entry name" value="Na+/solute_symporter_sf"/>
</dbReference>
<feature type="transmembrane region" description="Helical" evidence="1">
    <location>
        <begin position="31"/>
        <end position="50"/>
    </location>
</feature>